<comment type="caution">
    <text evidence="1">The sequence shown here is derived from an EMBL/GenBank/DDBJ whole genome shotgun (WGS) entry which is preliminary data.</text>
</comment>
<sequence>MSDKQKGLQSVLGEILPRIEHRNCVQHIYINFKIYHGSQFLRNKFWTCARASTMAFKKVDPTAFDWIEKNAGNPKYWCKAFFSLEVKSDMLCNNLNEFFNSFILSARDKPIITMFERIRRLIMERIKDRKFLVGCKPGPLCSRISRILEKRTAYEDGYTYSWNGVDGFEVYSYSGDHFKVNLRKKECSCRI</sequence>
<keyword evidence="2" id="KW-1185">Reference proteome</keyword>
<protein>
    <submittedName>
        <fullName evidence="1">Uncharacterized protein</fullName>
    </submittedName>
</protein>
<accession>A0AAV3PWX5</accession>
<evidence type="ECO:0000313" key="1">
    <source>
        <dbReference type="EMBL" id="GAA0154452.1"/>
    </source>
</evidence>
<organism evidence="1 2">
    <name type="scientific">Lithospermum erythrorhizon</name>
    <name type="common">Purple gromwell</name>
    <name type="synonym">Lithospermum officinale var. erythrorhizon</name>
    <dbReference type="NCBI Taxonomy" id="34254"/>
    <lineage>
        <taxon>Eukaryota</taxon>
        <taxon>Viridiplantae</taxon>
        <taxon>Streptophyta</taxon>
        <taxon>Embryophyta</taxon>
        <taxon>Tracheophyta</taxon>
        <taxon>Spermatophyta</taxon>
        <taxon>Magnoliopsida</taxon>
        <taxon>eudicotyledons</taxon>
        <taxon>Gunneridae</taxon>
        <taxon>Pentapetalae</taxon>
        <taxon>asterids</taxon>
        <taxon>lamiids</taxon>
        <taxon>Boraginales</taxon>
        <taxon>Boraginaceae</taxon>
        <taxon>Boraginoideae</taxon>
        <taxon>Lithospermeae</taxon>
        <taxon>Lithospermum</taxon>
    </lineage>
</organism>
<dbReference type="Proteomes" id="UP001454036">
    <property type="component" value="Unassembled WGS sequence"/>
</dbReference>
<dbReference type="PANTHER" id="PTHR31973">
    <property type="entry name" value="POLYPROTEIN, PUTATIVE-RELATED"/>
    <property type="match status" value="1"/>
</dbReference>
<dbReference type="AlphaFoldDB" id="A0AAV3PWX5"/>
<reference evidence="1 2" key="1">
    <citation type="submission" date="2024-01" db="EMBL/GenBank/DDBJ databases">
        <title>The complete chloroplast genome sequence of Lithospermum erythrorhizon: insights into the phylogenetic relationship among Boraginaceae species and the maternal lineages of purple gromwells.</title>
        <authorList>
            <person name="Okada T."/>
            <person name="Watanabe K."/>
        </authorList>
    </citation>
    <scope>NUCLEOTIDE SEQUENCE [LARGE SCALE GENOMIC DNA]</scope>
</reference>
<gene>
    <name evidence="1" type="ORF">LIER_12427</name>
</gene>
<dbReference type="PANTHER" id="PTHR31973:SF187">
    <property type="entry name" value="MUTATOR TRANSPOSASE MUDRA PROTEIN"/>
    <property type="match status" value="1"/>
</dbReference>
<dbReference type="EMBL" id="BAABME010002398">
    <property type="protein sequence ID" value="GAA0154452.1"/>
    <property type="molecule type" value="Genomic_DNA"/>
</dbReference>
<evidence type="ECO:0000313" key="2">
    <source>
        <dbReference type="Proteomes" id="UP001454036"/>
    </source>
</evidence>
<proteinExistence type="predicted"/>
<name>A0AAV3PWX5_LITER</name>